<keyword evidence="1" id="KW-0812">Transmembrane</keyword>
<dbReference type="NCBIfam" id="NF010621">
    <property type="entry name" value="PRK14014.1"/>
    <property type="match status" value="1"/>
</dbReference>
<dbReference type="RefSeq" id="WP_386719116.1">
    <property type="nucleotide sequence ID" value="NZ_JBHRSZ010000004.1"/>
</dbReference>
<dbReference type="PANTHER" id="PTHR10983:SF16">
    <property type="entry name" value="LYSOCARDIOLIPIN ACYLTRANSFERASE 1"/>
    <property type="match status" value="1"/>
</dbReference>
<dbReference type="CDD" id="cd07990">
    <property type="entry name" value="LPLAT_LCLAT1-like"/>
    <property type="match status" value="1"/>
</dbReference>
<dbReference type="EC" id="2.3.-.-" evidence="3"/>
<gene>
    <name evidence="3" type="ORF">ACFOEK_08455</name>
</gene>
<dbReference type="Pfam" id="PF01553">
    <property type="entry name" value="Acyltransferase"/>
    <property type="match status" value="1"/>
</dbReference>
<reference evidence="4" key="1">
    <citation type="journal article" date="2019" name="Int. J. Syst. Evol. Microbiol.">
        <title>The Global Catalogue of Microorganisms (GCM) 10K type strain sequencing project: providing services to taxonomists for standard genome sequencing and annotation.</title>
        <authorList>
            <consortium name="The Broad Institute Genomics Platform"/>
            <consortium name="The Broad Institute Genome Sequencing Center for Infectious Disease"/>
            <person name="Wu L."/>
            <person name="Ma J."/>
        </authorList>
    </citation>
    <scope>NUCLEOTIDE SEQUENCE [LARGE SCALE GENOMIC DNA]</scope>
    <source>
        <strain evidence="4">KCTC 52438</strain>
    </source>
</reference>
<name>A0ABV7HEG2_9GAMM</name>
<evidence type="ECO:0000256" key="1">
    <source>
        <dbReference type="SAM" id="Phobius"/>
    </source>
</evidence>
<dbReference type="GO" id="GO:0016746">
    <property type="term" value="F:acyltransferase activity"/>
    <property type="evidence" value="ECO:0007669"/>
    <property type="project" value="UniProtKB-KW"/>
</dbReference>
<accession>A0ABV7HEG2</accession>
<dbReference type="SUPFAM" id="SSF69593">
    <property type="entry name" value="Glycerol-3-phosphate (1)-acyltransferase"/>
    <property type="match status" value="1"/>
</dbReference>
<keyword evidence="1" id="KW-1133">Transmembrane helix</keyword>
<keyword evidence="4" id="KW-1185">Reference proteome</keyword>
<proteinExistence type="predicted"/>
<sequence length="310" mass="36266">MTKLIDQIVGIVSALALLAHTLFLGVFLFSFIILRFFMPTARLKRWVNTSIVMVASTWIEGILWWINWVFHPKWHIEGAKNLSHDEWYLITANHQSWVDIFVLYQLYLNKAPLLKFFIKKELAYVPIVGQAWWALDFPFMRRYSKAYLEKYPEKAGEDIKETQVACEKFSYVPTSVMNFMEGTRFTPAKHRTQGSPYKHLLKPKAGGIAFTIQALGDKFSSLSNVTIVYPNNTPTFWDMMCGRIDDILVRVEDISIPKHFSQGDYQADAELKVEIQQWVTRLWQDKDRQIDQMLLEHEERKSLKRHDLAG</sequence>
<keyword evidence="3" id="KW-0012">Acyltransferase</keyword>
<feature type="transmembrane region" description="Helical" evidence="1">
    <location>
        <begin position="46"/>
        <end position="67"/>
    </location>
</feature>
<dbReference type="SMART" id="SM00563">
    <property type="entry name" value="PlsC"/>
    <property type="match status" value="1"/>
</dbReference>
<feature type="transmembrane region" description="Helical" evidence="1">
    <location>
        <begin position="12"/>
        <end position="34"/>
    </location>
</feature>
<keyword evidence="1" id="KW-0472">Membrane</keyword>
<protein>
    <submittedName>
        <fullName evidence="3">Acyltransferase</fullName>
        <ecNumber evidence="3">2.3.-.-</ecNumber>
    </submittedName>
</protein>
<evidence type="ECO:0000313" key="3">
    <source>
        <dbReference type="EMBL" id="MFC3151056.1"/>
    </source>
</evidence>
<evidence type="ECO:0000313" key="4">
    <source>
        <dbReference type="Proteomes" id="UP001595476"/>
    </source>
</evidence>
<dbReference type="Proteomes" id="UP001595476">
    <property type="component" value="Unassembled WGS sequence"/>
</dbReference>
<feature type="domain" description="Phospholipid/glycerol acyltransferase" evidence="2">
    <location>
        <begin position="88"/>
        <end position="230"/>
    </location>
</feature>
<evidence type="ECO:0000259" key="2">
    <source>
        <dbReference type="SMART" id="SM00563"/>
    </source>
</evidence>
<comment type="caution">
    <text evidence="3">The sequence shown here is derived from an EMBL/GenBank/DDBJ whole genome shotgun (WGS) entry which is preliminary data.</text>
</comment>
<organism evidence="3 4">
    <name type="scientific">Litoribrevibacter euphylliae</name>
    <dbReference type="NCBI Taxonomy" id="1834034"/>
    <lineage>
        <taxon>Bacteria</taxon>
        <taxon>Pseudomonadati</taxon>
        <taxon>Pseudomonadota</taxon>
        <taxon>Gammaproteobacteria</taxon>
        <taxon>Oceanospirillales</taxon>
        <taxon>Oceanospirillaceae</taxon>
        <taxon>Litoribrevibacter</taxon>
    </lineage>
</organism>
<dbReference type="PANTHER" id="PTHR10983">
    <property type="entry name" value="1-ACYLGLYCEROL-3-PHOSPHATE ACYLTRANSFERASE-RELATED"/>
    <property type="match status" value="1"/>
</dbReference>
<keyword evidence="3" id="KW-0808">Transferase</keyword>
<dbReference type="EMBL" id="JBHRSZ010000004">
    <property type="protein sequence ID" value="MFC3151056.1"/>
    <property type="molecule type" value="Genomic_DNA"/>
</dbReference>
<dbReference type="InterPro" id="IPR002123">
    <property type="entry name" value="Plipid/glycerol_acylTrfase"/>
</dbReference>